<dbReference type="SUPFAM" id="SSF50475">
    <property type="entry name" value="FMN-binding split barrel"/>
    <property type="match status" value="1"/>
</dbReference>
<evidence type="ECO:0000259" key="2">
    <source>
        <dbReference type="Pfam" id="PF01613"/>
    </source>
</evidence>
<comment type="caution">
    <text evidence="4">The sequence shown here is derived from an EMBL/GenBank/DDBJ whole genome shotgun (WGS) entry which is preliminary data.</text>
</comment>
<dbReference type="PANTHER" id="PTHR43567:SF5">
    <property type="entry name" value="HYPOTHETICAL CYTOSOLIC PROTEIN"/>
    <property type="match status" value="1"/>
</dbReference>
<dbReference type="Proteomes" id="UP000701680">
    <property type="component" value="Unassembled WGS sequence"/>
</dbReference>
<sequence length="169" mass="19625">MRFEEIAIEELEFNPFEKISKEWMLVTAGDKEKSNTMTASWGGVGIMWRKNVVTAYIRPQRYTKEFMDSNDLFTISFLPEEYRKAMSLCGSFSGREVGDKWKLSGLHPHYVDGTTGVEEADMIFVCKKLYAQEMKSECFIDVDCDTTCYPDKDYHTMYIAEIVKVLKKN</sequence>
<gene>
    <name evidence="4" type="ORF">G5A66_07830</name>
    <name evidence="3" type="ORF">G5A75_07850</name>
</gene>
<reference evidence="4" key="2">
    <citation type="submission" date="2020-02" db="EMBL/GenBank/DDBJ databases">
        <authorList>
            <person name="Littmann E."/>
            <person name="Sorbara M."/>
        </authorList>
    </citation>
    <scope>NUCLEOTIDE SEQUENCE</scope>
    <source>
        <strain evidence="4">MSK.17.11</strain>
        <strain evidence="3">MSK.17.38</strain>
    </source>
</reference>
<dbReference type="InterPro" id="IPR002563">
    <property type="entry name" value="Flavin_Rdtase-like_dom"/>
</dbReference>
<dbReference type="PANTHER" id="PTHR43567">
    <property type="entry name" value="FLAVOREDOXIN-RELATED-RELATED"/>
    <property type="match status" value="1"/>
</dbReference>
<dbReference type="GO" id="GO:0016646">
    <property type="term" value="F:oxidoreductase activity, acting on the CH-NH group of donors, NAD or NADP as acceptor"/>
    <property type="evidence" value="ECO:0007669"/>
    <property type="project" value="UniProtKB-ARBA"/>
</dbReference>
<evidence type="ECO:0000313" key="3">
    <source>
        <dbReference type="EMBL" id="NSK14782.1"/>
    </source>
</evidence>
<evidence type="ECO:0000313" key="6">
    <source>
        <dbReference type="Proteomes" id="UP000701680"/>
    </source>
</evidence>
<proteinExistence type="inferred from homology"/>
<dbReference type="Gene3D" id="2.30.110.10">
    <property type="entry name" value="Electron Transport, Fmn-binding Protein, Chain A"/>
    <property type="match status" value="1"/>
</dbReference>
<dbReference type="Proteomes" id="UP000528555">
    <property type="component" value="Unassembled WGS sequence"/>
</dbReference>
<evidence type="ECO:0000313" key="4">
    <source>
        <dbReference type="EMBL" id="NVH58556.1"/>
    </source>
</evidence>
<dbReference type="RefSeq" id="WP_173814731.1">
    <property type="nucleotide sequence ID" value="NZ_JAAITX010000004.1"/>
</dbReference>
<dbReference type="AlphaFoldDB" id="A0A850HJZ9"/>
<reference evidence="5 6" key="1">
    <citation type="journal article" date="2020" name="Cell Host Microbe">
        <title>Functional and Genomic Variation between Human-Derived Isolates of Lachnospiraceae Reveals Inter- and Intra-Species Diversity.</title>
        <authorList>
            <person name="Sorbara M.T."/>
            <person name="Littmann E.R."/>
            <person name="Fontana E."/>
            <person name="Moody T.U."/>
            <person name="Kohout C.E."/>
            <person name="Gjonbalaj M."/>
            <person name="Eaton V."/>
            <person name="Seok R."/>
            <person name="Leiner I.M."/>
            <person name="Pamer E.G."/>
        </authorList>
    </citation>
    <scope>NUCLEOTIDE SEQUENCE [LARGE SCALE GENOMIC DNA]</scope>
    <source>
        <strain evidence="4 5">MSK.17.11</strain>
        <strain evidence="3 6">MSK.17.38</strain>
    </source>
</reference>
<name>A0A850HJZ9_9FIRM</name>
<protein>
    <submittedName>
        <fullName evidence="4">Flavin reductase family protein</fullName>
    </submittedName>
</protein>
<dbReference type="InterPro" id="IPR052174">
    <property type="entry name" value="Flavoredoxin"/>
</dbReference>
<organism evidence="4 5">
    <name type="scientific">Dorea phocaeensis</name>
    <dbReference type="NCBI Taxonomy" id="2040291"/>
    <lineage>
        <taxon>Bacteria</taxon>
        <taxon>Bacillati</taxon>
        <taxon>Bacillota</taxon>
        <taxon>Clostridia</taxon>
        <taxon>Lachnospirales</taxon>
        <taxon>Lachnospiraceae</taxon>
        <taxon>Dorea</taxon>
    </lineage>
</organism>
<dbReference type="EMBL" id="JAAITX010000004">
    <property type="protein sequence ID" value="NVH58556.1"/>
    <property type="molecule type" value="Genomic_DNA"/>
</dbReference>
<comment type="similarity">
    <text evidence="1">Belongs to the flavoredoxin family.</text>
</comment>
<dbReference type="EMBL" id="JAAIUO010000004">
    <property type="protein sequence ID" value="NSK14782.1"/>
    <property type="molecule type" value="Genomic_DNA"/>
</dbReference>
<dbReference type="InterPro" id="IPR012349">
    <property type="entry name" value="Split_barrel_FMN-bd"/>
</dbReference>
<evidence type="ECO:0000256" key="1">
    <source>
        <dbReference type="ARBA" id="ARBA00038054"/>
    </source>
</evidence>
<keyword evidence="5" id="KW-1185">Reference proteome</keyword>
<dbReference type="Pfam" id="PF01613">
    <property type="entry name" value="Flavin_Reduct"/>
    <property type="match status" value="1"/>
</dbReference>
<evidence type="ECO:0000313" key="5">
    <source>
        <dbReference type="Proteomes" id="UP000528555"/>
    </source>
</evidence>
<accession>A0A850HJZ9</accession>
<feature type="domain" description="Flavin reductase like" evidence="2">
    <location>
        <begin position="19"/>
        <end position="165"/>
    </location>
</feature>
<dbReference type="GO" id="GO:0010181">
    <property type="term" value="F:FMN binding"/>
    <property type="evidence" value="ECO:0007669"/>
    <property type="project" value="InterPro"/>
</dbReference>